<evidence type="ECO:0000256" key="2">
    <source>
        <dbReference type="SAM" id="MobiDB-lite"/>
    </source>
</evidence>
<keyword evidence="1" id="KW-0175">Coiled coil</keyword>
<feature type="region of interest" description="Disordered" evidence="2">
    <location>
        <begin position="716"/>
        <end position="765"/>
    </location>
</feature>
<feature type="domain" description="Virion DNA-directed RNA polymerase" evidence="3">
    <location>
        <begin position="1173"/>
        <end position="1285"/>
    </location>
</feature>
<dbReference type="Pfam" id="PF21867">
    <property type="entry name" value="vRNAP_dom_2"/>
    <property type="match status" value="1"/>
</dbReference>
<name>A0AAE8XGY4_9CAUD</name>
<dbReference type="GeneID" id="77933503"/>
<dbReference type="EMBL" id="MZ447858">
    <property type="protein sequence ID" value="UAW01149.1"/>
    <property type="molecule type" value="Genomic_DNA"/>
</dbReference>
<dbReference type="InterPro" id="IPR054062">
    <property type="entry name" value="vRNAP_dom2"/>
</dbReference>
<proteinExistence type="predicted"/>
<dbReference type="RefSeq" id="YP_010657584.1">
    <property type="nucleotide sequence ID" value="NC_070848.1"/>
</dbReference>
<evidence type="ECO:0000256" key="1">
    <source>
        <dbReference type="SAM" id="Coils"/>
    </source>
</evidence>
<organism evidence="4 5">
    <name type="scientific">Vibrio phage BUCT194</name>
    <dbReference type="NCBI Taxonomy" id="2859072"/>
    <lineage>
        <taxon>Viruses</taxon>
        <taxon>Duplodnaviria</taxon>
        <taxon>Heunggongvirae</taxon>
        <taxon>Uroviricota</taxon>
        <taxon>Caudoviricetes</taxon>
        <taxon>Schitoviridae</taxon>
        <taxon>Varunavirus</taxon>
        <taxon>Varunavirus BUCT194</taxon>
    </lineage>
</organism>
<evidence type="ECO:0000259" key="3">
    <source>
        <dbReference type="Pfam" id="PF21867"/>
    </source>
</evidence>
<reference evidence="4 5" key="1">
    <citation type="submission" date="2021-06" db="EMBL/GenBank/DDBJ databases">
        <authorList>
            <person name="Chen R."/>
            <person name="Qin H."/>
            <person name="He S."/>
            <person name="Han P."/>
            <person name="Xu F."/>
            <person name="Sun H."/>
            <person name="Fan H."/>
            <person name="Tong Y."/>
        </authorList>
    </citation>
    <scope>NUCLEOTIDE SEQUENCE [LARGE SCALE GENOMIC DNA]</scope>
</reference>
<feature type="coiled-coil region" evidence="1">
    <location>
        <begin position="445"/>
        <end position="479"/>
    </location>
</feature>
<evidence type="ECO:0000313" key="4">
    <source>
        <dbReference type="EMBL" id="UAW01149.1"/>
    </source>
</evidence>
<accession>A0AAE8XGY4</accession>
<feature type="coiled-coil region" evidence="1">
    <location>
        <begin position="770"/>
        <end position="801"/>
    </location>
</feature>
<feature type="compositionally biased region" description="Low complexity" evidence="2">
    <location>
        <begin position="730"/>
        <end position="744"/>
    </location>
</feature>
<sequence>MASLFEQIVNNAQANTETGSQQATQSLATNALTRAAEEANAPQQAPKYEQSAVADIMASVFMGARDVGVGVAKAPFQLFAAGESAIPEDIRAAFYRREQGKATPEDLELLKQVDEEALGWSRVDQLEQIKGAKEIVGKIDKATDLSWMRDSEDIDRITRELRNVGRDVEAQWDIGKKQLEEGDYFDGLSNTAGAVAKAIFEGVGTGLSNPEAVLELTAEELPELAAMAAGGGLGKAVGVVASGSEALDTRQESIETLEKEKGRALTEAELDKIDKLTAGYFTMDYLADIVGADRLADVSKKVKAGEKLTAKDAALNNLMTAASEGISEAGQEAIGAEMKEKDISFEDLYTSGVLGSLVGSTLSGAGDVTIAGTDIAGRAVEAVEKEAAKFAEKTQVKEKAKVSEAVKVAKETKEPAKAQEAVSIARSPREAVAVANDIAKADVPVETKQAVNAEMERKLSEETAKVADIENRMQEAFESGDMELGTQLLEEHSKAAGELDKLRLKAKAVTASATLNPEQIDTEITNVSNGDTNAATRIYGSFKANPDSISTTQLENLSTNEAIPEVERKQYEAVANVRKAMNTIEGTETEVLEGGYNQEYKRYMSGLKDYERMILNGQADTGIKELERFTTRHTDKANFFEQKLQESQTTGKQVEFTYGDQEYFVNAKAPKSVELVQQLRNEANVLNESLESYKAVDWSAPTETVTPEPVDVVTPSDAEVEASSTPVEAVTPSPEPVETAPTEPTVEESVEGEPTQAEDTTVEPVSSEALETLTQENIQAEQEYQAKVEERAAQAEKLRNTTGAVKVQGKANTYTVTADNRVINDATGKPVTDERTKGAIIKQADKQRALVESTVAPEQIEGYSLTKDMLSDKPETNLVSQWFEAGSKETALETKNNFFNRLATDTLGTLEDIYGKGNVTTQIQETAANFINFHNQFVDTLDKVFVPRTQAGAKEGSEIYDFAQYLAVDGKLPENIKTAMAVSAYDWTIANAFDSTRATEESVKATIGLTENDYYDPALYNMVGAGKTMASVKNSLATGIRPLLNLKLKPDANMEAEAKLTGALGSWAFVAMKEAGLLNTRDGAKFRAVKDIYVSRAIEKDESVPEAIINLPDAGQFHMVEATNFKQFLDGNKSSSFTNKVFGSESEKAMPSFEPPKATMKVTKSTQKTTYRQRKLLEKEQARPAKLNKTVANTFFDFDEDLQKEMLGYVPESELENVIEARKGGVEGKNRQIEKDLDTTKRWKEELEAQPNGLDTLFYYTHTVWRQGRMGIANAFNPQSSKIMRYFQGKASWERKVEFGTPSENWFLLAVAEGFDIVSDKQSDQASIDKFRTLLQGEPDKPESMAKARTIRTGINGMREILKGNNTLENQRAVTDAVKAGKMGMKTYQVITAYAEYLNARENSETSFTHSLAREVDGITNGVFITTLQFAKDNVQDLFKMLNRMGVFGKTDKVKDFVTYNKEGNQDSYKTLAKDWNAGNIQFINTNPKYREAYLALQSLFGEMVDDEGVVTSEGRTLAKNPLMTFIYGASYGTILNNMANNGIENLYDSLQKAYDAKDLNMANQELAKFGRVIGERLMVRNGKELKNFKLTRNQVKKFQGNTRLIYKDGLEAALSKDFGTTIDARDKFTTAINLAHKVYAEMYNTRVKEALATKKDLPKQLQQLTVAEHDAILEELKPYAPTINTAISYMSSDPNKDSTQLRDESGLVLGGTEKLPRRDETGKFDTSTKVDIRYKSNGKNVTSSYHYLVDTLKAPGAAGLPMTTQSIDAATQLFFMNYVDGLNVHDAEYMGEKDFGSMTQQYNKVHLGIHKKFTMASEFARMSQRVLENAKKNPDVWNKVIKSDEYKKALESVDAANEVELTERLNALAMNFVTNKEKAISNIETFAQYRNGDDSALVLTDTVDLVTQNNRAVHAVKQEVQRNTQPTPSPNGALFSSTYEGEFENMDFEPATVINNLNTLETFEFLRDVSIIKDSDQHSEHLQNVISNVVNKVIEPFNLYVATSEDMPTKGMTNGSDMYIVNQINGVDTPSGILAAMGNMSGSEVFVHEMVHNVTQQSLQNNQFLREQVTKLWNQAKKVVKPEHFLPDGIEPTDATYADEMKIAQDKWDHIFKIRQDATVNGKRVSNHLHEFVAMGVTNEKFRNELSKIPFTDLKRSRGKTISENLLYLWETMLDALNAFINGTRKADAATQLDALFRSLANVDSKNKAKIKGLVNYTTKPVKVAGRLVKPYSDLATEGFDKALGKPIKQATAITVKGLVKGYREKFLTSNNILAQGIVSLAEEASGRTQYNGKQHDLRRKGQKTIDQLRENLTVTVSNVLRSKFSRDISVEEERAMMFGLGKTDASVIRDELGNEGLKTVFNNTTYLNSQIARVKAELQKFPERAFYVSQAENLGSFMVTGNSYLANGLLNAQAISEMATTGQRAERPQEAKPLIDLLASLYAVKNMTAKDKAEMNKLFAEEEAGVTFAVDILAQYRKESEKEFADNPLNMIKGYMKDVIDPNMAIEIGTLEDRLRLEKLGFTLGGALPKDKTDTGETKYIYTNPYGNHAKFLQGNIYLNTKGRKGTEVDNFLEMANQKEEIARTQYTGGLSYNNKVNTIPVLDTDGNVSGYRYIMTEAARDHFMKREPSFFGSVGAMHGELAAKSAIPEQNKKVIDALKQQYNGDYAGNEDQYVEISPRSLDAKYREMYAMLPRDVRDYIKTVFNGNLRVRKDQLNLIFGYRKVRLADSFFKDPENRNALEKVVVPALAKVFGSNKAARSIFLAQDAIEEMVKFTKDIIVIKSGIVTLANTMSNVMQLWMSGVPMTYVAKHYTNSFEALRKYKRFDERLGQVNYLLEDTSLTTRQRAKLEEEKLQLESELAENPIGELIDEGVLPNIVEDMSARPEDFSIQSALAKKIKGVETYNKAMAKMPKTMKNLSRELFITQDSEFYKILNGFAQFSDFGARAVRYNYLVSNGMDKQTAIGKVMDEYINYDLPTGRYLQFMNDIGIVWFSKYLIRVQKTIAQMFLENPARVISLLLVQGLSGVDLPTTLGSFAQDPTTRLGDPISATGNAISDLTPLGTFL</sequence>
<dbReference type="KEGG" id="vg:77933503"/>
<protein>
    <submittedName>
        <fullName evidence="4">Virion-encapsulated RNA polymerase</fullName>
    </submittedName>
</protein>
<evidence type="ECO:0000313" key="5">
    <source>
        <dbReference type="Proteomes" id="UP000828026"/>
    </source>
</evidence>
<keyword evidence="5" id="KW-1185">Reference proteome</keyword>
<dbReference type="Proteomes" id="UP000828026">
    <property type="component" value="Segment"/>
</dbReference>